<reference evidence="2" key="1">
    <citation type="submission" date="2016-11" db="EMBL/GenBank/DDBJ databases">
        <authorList>
            <person name="Varghese N."/>
            <person name="Submissions S."/>
        </authorList>
    </citation>
    <scope>NUCLEOTIDE SEQUENCE [LARGE SCALE GENOMIC DNA]</scope>
    <source>
        <strain evidence="2">DSM 3661</strain>
    </source>
</reference>
<protein>
    <submittedName>
        <fullName evidence="1">Uncharacterized protein</fullName>
    </submittedName>
</protein>
<sequence length="81" mass="9977">MVLVRQYQITQSIVDLIYIGTRYTDARREIRRKFSICESTFVKYWKKAQWQHYYNCKEVKEKVLESLVLELSEYKKRYGDL</sequence>
<dbReference type="EMBL" id="FRBU01000001">
    <property type="protein sequence ID" value="SHL02890.1"/>
    <property type="molecule type" value="Genomic_DNA"/>
</dbReference>
<gene>
    <name evidence="1" type="ORF">SAMN05443669_1001186</name>
</gene>
<proteinExistence type="predicted"/>
<evidence type="ECO:0000313" key="1">
    <source>
        <dbReference type="EMBL" id="SHL02890.1"/>
    </source>
</evidence>
<dbReference type="AlphaFoldDB" id="A0A1M6XA74"/>
<dbReference type="Proteomes" id="UP000184260">
    <property type="component" value="Unassembled WGS sequence"/>
</dbReference>
<keyword evidence="2" id="KW-1185">Reference proteome</keyword>
<evidence type="ECO:0000313" key="2">
    <source>
        <dbReference type="Proteomes" id="UP000184260"/>
    </source>
</evidence>
<dbReference type="STRING" id="69322.SAMN05443669_1001186"/>
<organism evidence="1 2">
    <name type="scientific">Flavobacterium xanthum</name>
    <dbReference type="NCBI Taxonomy" id="69322"/>
    <lineage>
        <taxon>Bacteria</taxon>
        <taxon>Pseudomonadati</taxon>
        <taxon>Bacteroidota</taxon>
        <taxon>Flavobacteriia</taxon>
        <taxon>Flavobacteriales</taxon>
        <taxon>Flavobacteriaceae</taxon>
        <taxon>Flavobacterium</taxon>
    </lineage>
</organism>
<dbReference type="RefSeq" id="WP_073350941.1">
    <property type="nucleotide sequence ID" value="NZ_FRBU01000001.1"/>
</dbReference>
<name>A0A1M6XA74_9FLAO</name>
<accession>A0A1M6XA74</accession>